<name>A0A1G8AQC1_9BURK</name>
<feature type="domain" description="Lipocalin-like" evidence="1">
    <location>
        <begin position="9"/>
        <end position="140"/>
    </location>
</feature>
<evidence type="ECO:0000313" key="3">
    <source>
        <dbReference type="Proteomes" id="UP000199706"/>
    </source>
</evidence>
<organism evidence="2 3">
    <name type="scientific">Paraburkholderia phenazinium</name>
    <dbReference type="NCBI Taxonomy" id="60549"/>
    <lineage>
        <taxon>Bacteria</taxon>
        <taxon>Pseudomonadati</taxon>
        <taxon>Pseudomonadota</taxon>
        <taxon>Betaproteobacteria</taxon>
        <taxon>Burkholderiales</taxon>
        <taxon>Burkholderiaceae</taxon>
        <taxon>Paraburkholderia</taxon>
    </lineage>
</organism>
<dbReference type="EMBL" id="FNCJ01000008">
    <property type="protein sequence ID" value="SDH22450.1"/>
    <property type="molecule type" value="Genomic_DNA"/>
</dbReference>
<dbReference type="InterPro" id="IPR024311">
    <property type="entry name" value="Lipocalin-like"/>
</dbReference>
<dbReference type="RefSeq" id="WP_090686024.1">
    <property type="nucleotide sequence ID" value="NZ_CADERL010000011.1"/>
</dbReference>
<dbReference type="AlphaFoldDB" id="A0A1G8AQC1"/>
<sequence>MSERNNKLHGCWRLVSLDTELQDSKGRTQPWGADPNGYLILGSDGRMMTLITAKAREPGNTEEKLAALFRTMMAYTGRYWIDGDRLITKIDSSWNEAWNGSEQERFYKLDGDTLDIISAWMPNPLDSGKSMGRGILSFRRE</sequence>
<dbReference type="Proteomes" id="UP000199706">
    <property type="component" value="Unassembled WGS sequence"/>
</dbReference>
<dbReference type="Pfam" id="PF13924">
    <property type="entry name" value="Lipocalin_5"/>
    <property type="match status" value="1"/>
</dbReference>
<gene>
    <name evidence="2" type="ORF">SAMN05216466_10825</name>
</gene>
<dbReference type="OrthoDB" id="118834at2"/>
<accession>A0A1G8AQC1</accession>
<evidence type="ECO:0000259" key="1">
    <source>
        <dbReference type="Pfam" id="PF13924"/>
    </source>
</evidence>
<reference evidence="2 3" key="1">
    <citation type="submission" date="2016-10" db="EMBL/GenBank/DDBJ databases">
        <authorList>
            <person name="de Groot N.N."/>
        </authorList>
    </citation>
    <scope>NUCLEOTIDE SEQUENCE [LARGE SCALE GENOMIC DNA]</scope>
    <source>
        <strain evidence="2 3">LMG 2247</strain>
    </source>
</reference>
<proteinExistence type="predicted"/>
<evidence type="ECO:0000313" key="2">
    <source>
        <dbReference type="EMBL" id="SDH22450.1"/>
    </source>
</evidence>
<protein>
    <submittedName>
        <fullName evidence="2">Lipocalin-like domain-containing protein</fullName>
    </submittedName>
</protein>